<organism evidence="1 2">
    <name type="scientific">Paspalum notatum var. saurae</name>
    <dbReference type="NCBI Taxonomy" id="547442"/>
    <lineage>
        <taxon>Eukaryota</taxon>
        <taxon>Viridiplantae</taxon>
        <taxon>Streptophyta</taxon>
        <taxon>Embryophyta</taxon>
        <taxon>Tracheophyta</taxon>
        <taxon>Spermatophyta</taxon>
        <taxon>Magnoliopsida</taxon>
        <taxon>Liliopsida</taxon>
        <taxon>Poales</taxon>
        <taxon>Poaceae</taxon>
        <taxon>PACMAD clade</taxon>
        <taxon>Panicoideae</taxon>
        <taxon>Andropogonodae</taxon>
        <taxon>Paspaleae</taxon>
        <taxon>Paspalinae</taxon>
        <taxon>Paspalum</taxon>
    </lineage>
</organism>
<dbReference type="PANTHER" id="PTHR36050:SF1">
    <property type="entry name" value="O-FUCOSYLTRANSFERASE 30"/>
    <property type="match status" value="1"/>
</dbReference>
<sequence>MTWRAGAASFTTGRPSSPAASYENFFTGFCGCGLLRRGSSPVRNRAPERPFGSPTSRAVLSCLRLGPCYLGQLLLRERRYVSMGDIVDISPIKSMVRTIDFRVFVSLWCGVDTRETCFSGLCCAVSGGTVAALCQMPTIDADLYCLVLEAVKKVVYILYKMIVEQQYDCMNIQQNNDGALDPFQPDEELKRRKKISYVRRTEIYNASQAENAALLAFGTLFSGPYKGSESFFDISMNHQRTKEYRVYRRILKIMAAVKEFPKNRIKAPFLCVQLRLLDGQFKNHWKATFSALKRS</sequence>
<reference evidence="1 2" key="1">
    <citation type="submission" date="2024-02" db="EMBL/GenBank/DDBJ databases">
        <title>High-quality chromosome-scale genome assembly of Pensacola bahiagrass (Paspalum notatum Flugge var. saurae).</title>
        <authorList>
            <person name="Vega J.M."/>
            <person name="Podio M."/>
            <person name="Orjuela J."/>
            <person name="Siena L.A."/>
            <person name="Pessino S.C."/>
            <person name="Combes M.C."/>
            <person name="Mariac C."/>
            <person name="Albertini E."/>
            <person name="Pupilli F."/>
            <person name="Ortiz J.P.A."/>
            <person name="Leblanc O."/>
        </authorList>
    </citation>
    <scope>NUCLEOTIDE SEQUENCE [LARGE SCALE GENOMIC DNA]</scope>
    <source>
        <strain evidence="1">R1</strain>
        <tissue evidence="1">Leaf</tissue>
    </source>
</reference>
<proteinExistence type="predicted"/>
<evidence type="ECO:0000313" key="2">
    <source>
        <dbReference type="Proteomes" id="UP001341281"/>
    </source>
</evidence>
<name>A0AAQ3ULA3_PASNO</name>
<accession>A0AAQ3ULA3</accession>
<keyword evidence="2" id="KW-1185">Reference proteome</keyword>
<dbReference type="AlphaFoldDB" id="A0AAQ3ULA3"/>
<dbReference type="PANTHER" id="PTHR36050">
    <property type="entry name" value="O-FUCOSYLTRANSFERASE 30"/>
    <property type="match status" value="1"/>
</dbReference>
<dbReference type="EMBL" id="CP144753">
    <property type="protein sequence ID" value="WVZ92042.1"/>
    <property type="molecule type" value="Genomic_DNA"/>
</dbReference>
<gene>
    <name evidence="1" type="ORF">U9M48_038139</name>
</gene>
<dbReference type="Proteomes" id="UP001341281">
    <property type="component" value="Chromosome 09"/>
</dbReference>
<protein>
    <submittedName>
        <fullName evidence="1">Uncharacterized protein</fullName>
    </submittedName>
</protein>
<evidence type="ECO:0000313" key="1">
    <source>
        <dbReference type="EMBL" id="WVZ92042.1"/>
    </source>
</evidence>